<dbReference type="InterPro" id="IPR036388">
    <property type="entry name" value="WH-like_DNA-bd_sf"/>
</dbReference>
<feature type="compositionally biased region" description="Acidic residues" evidence="8">
    <location>
        <begin position="107"/>
        <end position="126"/>
    </location>
</feature>
<gene>
    <name evidence="10" type="ORF">GSLYS_00003865001</name>
</gene>
<keyword evidence="11" id="KW-1185">Reference proteome</keyword>
<keyword evidence="5" id="KW-0238">DNA-binding</keyword>
<feature type="compositionally biased region" description="Gly residues" evidence="8">
    <location>
        <begin position="94"/>
        <end position="106"/>
    </location>
</feature>
<dbReference type="EMBL" id="CAXITT010000054">
    <property type="protein sequence ID" value="CAL1529710.1"/>
    <property type="molecule type" value="Genomic_DNA"/>
</dbReference>
<dbReference type="PANTHER" id="PTHR45636">
    <property type="entry name" value="PAIRED BOX PROTEIN PAX-6-RELATED-RELATED"/>
    <property type="match status" value="1"/>
</dbReference>
<dbReference type="PROSITE" id="PS00034">
    <property type="entry name" value="PAIRED_1"/>
    <property type="match status" value="1"/>
</dbReference>
<evidence type="ECO:0000256" key="4">
    <source>
        <dbReference type="ARBA" id="ARBA00023015"/>
    </source>
</evidence>
<dbReference type="InterPro" id="IPR001523">
    <property type="entry name" value="Paired_dom"/>
</dbReference>
<comment type="subcellular location">
    <subcellularLocation>
        <location evidence="1">Nucleus</location>
    </subcellularLocation>
</comment>
<dbReference type="GO" id="GO:0000981">
    <property type="term" value="F:DNA-binding transcription factor activity, RNA polymerase II-specific"/>
    <property type="evidence" value="ECO:0007669"/>
    <property type="project" value="TreeGrafter"/>
</dbReference>
<feature type="compositionally biased region" description="Low complexity" evidence="8">
    <location>
        <begin position="412"/>
        <end position="426"/>
    </location>
</feature>
<dbReference type="PANTHER" id="PTHR45636:SF52">
    <property type="entry name" value="PAIRED DOMAIN-CONTAINING PROTEIN"/>
    <property type="match status" value="1"/>
</dbReference>
<dbReference type="InterPro" id="IPR043565">
    <property type="entry name" value="PAX_fam"/>
</dbReference>
<name>A0AAV2H7X7_LYMST</name>
<sequence>TKTEVHTKDSKRATPDGIGAQKQAAEVNGLPGSIGSQLVIPQPYLHYLQLHQQLLQQQQQQQQELVSVMALGIQPASESKDGEGTASLTSTPGGLSGGGGSGGGGEDCSDDSFDLDDNSYADDDGSDSTKKEGKGRIRHSGSGRNINQYGREFTNGRPLPDHLRVQILQLALQGIRPCEISRQLQVSHGCVSKILNRYRKTGSINPGQIGGSKPKVTTPDVVSMVKQYKMDNPQMFAWEIRQKLLQDNVCSEKNIPSISSINRIIRDKTLTHRRGYDVGGDGDEMDELGLDAEAMQRYIATMPHMTVDMSTSPPNSTHSPKPDSQPRSAFAEISRPPGAAVEKPPKPSLEDSTKLVQADEPSVGTSPTLSDIQAKSSVDSSQNVSLISTVKEEKRNAAVLSVIGAPSGVCVGCDGSRSSDGDGVSVKQEMEETANNRGCAADEDKEVMVLTLGKKDFSPGKDHSEGEGGYSNGCDGEMPGKKSGHSVGETVVKKSGQSVGETLVKKSKSENSRPSLNDVISNLSHG</sequence>
<evidence type="ECO:0000256" key="3">
    <source>
        <dbReference type="ARBA" id="ARBA00022724"/>
    </source>
</evidence>
<dbReference type="FunFam" id="1.10.10.10:FF:000003">
    <property type="entry name" value="Paired box protein Pax-6"/>
    <property type="match status" value="1"/>
</dbReference>
<dbReference type="Proteomes" id="UP001497497">
    <property type="component" value="Unassembled WGS sequence"/>
</dbReference>
<dbReference type="PRINTS" id="PR00027">
    <property type="entry name" value="PAIREDBOX"/>
</dbReference>
<feature type="compositionally biased region" description="Basic and acidic residues" evidence="8">
    <location>
        <begin position="343"/>
        <end position="353"/>
    </location>
</feature>
<feature type="region of interest" description="Disordered" evidence="8">
    <location>
        <begin position="412"/>
        <end position="441"/>
    </location>
</feature>
<keyword evidence="2" id="KW-0217">Developmental protein</keyword>
<accession>A0AAV2H7X7</accession>
<evidence type="ECO:0000256" key="2">
    <source>
        <dbReference type="ARBA" id="ARBA00022473"/>
    </source>
</evidence>
<feature type="region of interest" description="Disordered" evidence="8">
    <location>
        <begin position="306"/>
        <end position="383"/>
    </location>
</feature>
<dbReference type="InterPro" id="IPR043182">
    <property type="entry name" value="PAIRED_DNA-bd_dom"/>
</dbReference>
<dbReference type="Pfam" id="PF00292">
    <property type="entry name" value="PAX"/>
    <property type="match status" value="1"/>
</dbReference>
<evidence type="ECO:0000256" key="6">
    <source>
        <dbReference type="ARBA" id="ARBA00023163"/>
    </source>
</evidence>
<comment type="caution">
    <text evidence="10">The sequence shown here is derived from an EMBL/GenBank/DDBJ whole genome shotgun (WGS) entry which is preliminary data.</text>
</comment>
<feature type="compositionally biased region" description="Polar residues" evidence="8">
    <location>
        <begin position="512"/>
        <end position="526"/>
    </location>
</feature>
<feature type="non-terminal residue" evidence="10">
    <location>
        <position position="1"/>
    </location>
</feature>
<keyword evidence="6" id="KW-0804">Transcription</keyword>
<evidence type="ECO:0000313" key="11">
    <source>
        <dbReference type="Proteomes" id="UP001497497"/>
    </source>
</evidence>
<feature type="non-terminal residue" evidence="10">
    <location>
        <position position="526"/>
    </location>
</feature>
<keyword evidence="4" id="KW-0805">Transcription regulation</keyword>
<evidence type="ECO:0000313" key="10">
    <source>
        <dbReference type="EMBL" id="CAL1529710.1"/>
    </source>
</evidence>
<proteinExistence type="predicted"/>
<evidence type="ECO:0000256" key="8">
    <source>
        <dbReference type="SAM" id="MobiDB-lite"/>
    </source>
</evidence>
<dbReference type="AlphaFoldDB" id="A0AAV2H7X7"/>
<feature type="compositionally biased region" description="Basic and acidic residues" evidence="8">
    <location>
        <begin position="453"/>
        <end position="466"/>
    </location>
</feature>
<dbReference type="InterPro" id="IPR009057">
    <property type="entry name" value="Homeodomain-like_sf"/>
</dbReference>
<feature type="compositionally biased region" description="Polar residues" evidence="8">
    <location>
        <begin position="363"/>
        <end position="383"/>
    </location>
</feature>
<evidence type="ECO:0000256" key="7">
    <source>
        <dbReference type="ARBA" id="ARBA00023242"/>
    </source>
</evidence>
<feature type="domain" description="Paired" evidence="9">
    <location>
        <begin position="142"/>
        <end position="268"/>
    </location>
</feature>
<feature type="region of interest" description="Disordered" evidence="8">
    <location>
        <begin position="453"/>
        <end position="526"/>
    </location>
</feature>
<dbReference type="GO" id="GO:0005634">
    <property type="term" value="C:nucleus"/>
    <property type="evidence" value="ECO:0007669"/>
    <property type="project" value="UniProtKB-SubCell"/>
</dbReference>
<feature type="compositionally biased region" description="Polar residues" evidence="8">
    <location>
        <begin position="308"/>
        <end position="319"/>
    </location>
</feature>
<keyword evidence="3" id="KW-0563">Paired box</keyword>
<feature type="compositionally biased region" description="Low complexity" evidence="8">
    <location>
        <begin position="84"/>
        <end position="93"/>
    </location>
</feature>
<evidence type="ECO:0000256" key="1">
    <source>
        <dbReference type="ARBA" id="ARBA00004123"/>
    </source>
</evidence>
<evidence type="ECO:0000256" key="5">
    <source>
        <dbReference type="ARBA" id="ARBA00023125"/>
    </source>
</evidence>
<feature type="region of interest" description="Disordered" evidence="8">
    <location>
        <begin position="76"/>
        <end position="157"/>
    </location>
</feature>
<dbReference type="SUPFAM" id="SSF46689">
    <property type="entry name" value="Homeodomain-like"/>
    <property type="match status" value="1"/>
</dbReference>
<dbReference type="PROSITE" id="PS51057">
    <property type="entry name" value="PAIRED_2"/>
    <property type="match status" value="1"/>
</dbReference>
<keyword evidence="7" id="KW-0539">Nucleus</keyword>
<dbReference type="Gene3D" id="1.10.10.10">
    <property type="entry name" value="Winged helix-like DNA-binding domain superfamily/Winged helix DNA-binding domain"/>
    <property type="match status" value="2"/>
</dbReference>
<protein>
    <recommendedName>
        <fullName evidence="9">Paired domain-containing protein</fullName>
    </recommendedName>
</protein>
<reference evidence="10 11" key="1">
    <citation type="submission" date="2024-04" db="EMBL/GenBank/DDBJ databases">
        <authorList>
            <consortium name="Genoscope - CEA"/>
            <person name="William W."/>
        </authorList>
    </citation>
    <scope>NUCLEOTIDE SEQUENCE [LARGE SCALE GENOMIC DNA]</scope>
</reference>
<dbReference type="GO" id="GO:0000978">
    <property type="term" value="F:RNA polymerase II cis-regulatory region sequence-specific DNA binding"/>
    <property type="evidence" value="ECO:0007669"/>
    <property type="project" value="TreeGrafter"/>
</dbReference>
<feature type="region of interest" description="Disordered" evidence="8">
    <location>
        <begin position="1"/>
        <end position="21"/>
    </location>
</feature>
<organism evidence="10 11">
    <name type="scientific">Lymnaea stagnalis</name>
    <name type="common">Great pond snail</name>
    <name type="synonym">Helix stagnalis</name>
    <dbReference type="NCBI Taxonomy" id="6523"/>
    <lineage>
        <taxon>Eukaryota</taxon>
        <taxon>Metazoa</taxon>
        <taxon>Spiralia</taxon>
        <taxon>Lophotrochozoa</taxon>
        <taxon>Mollusca</taxon>
        <taxon>Gastropoda</taxon>
        <taxon>Heterobranchia</taxon>
        <taxon>Euthyneura</taxon>
        <taxon>Panpulmonata</taxon>
        <taxon>Hygrophila</taxon>
        <taxon>Lymnaeoidea</taxon>
        <taxon>Lymnaeidae</taxon>
        <taxon>Lymnaea</taxon>
    </lineage>
</organism>
<dbReference type="SMART" id="SM00351">
    <property type="entry name" value="PAX"/>
    <property type="match status" value="1"/>
</dbReference>
<feature type="compositionally biased region" description="Basic and acidic residues" evidence="8">
    <location>
        <begin position="1"/>
        <end position="14"/>
    </location>
</feature>
<evidence type="ECO:0000259" key="9">
    <source>
        <dbReference type="PROSITE" id="PS51057"/>
    </source>
</evidence>